<reference evidence="3 4" key="1">
    <citation type="journal article" date="2020" name="Mol. Plant">
        <title>The Chromosome-Based Rubber Tree Genome Provides New Insights into Spurge Genome Evolution and Rubber Biosynthesis.</title>
        <authorList>
            <person name="Liu J."/>
            <person name="Shi C."/>
            <person name="Shi C.C."/>
            <person name="Li W."/>
            <person name="Zhang Q.J."/>
            <person name="Zhang Y."/>
            <person name="Li K."/>
            <person name="Lu H.F."/>
            <person name="Shi C."/>
            <person name="Zhu S.T."/>
            <person name="Xiao Z.Y."/>
            <person name="Nan H."/>
            <person name="Yue Y."/>
            <person name="Zhu X.G."/>
            <person name="Wu Y."/>
            <person name="Hong X.N."/>
            <person name="Fan G.Y."/>
            <person name="Tong Y."/>
            <person name="Zhang D."/>
            <person name="Mao C.L."/>
            <person name="Liu Y.L."/>
            <person name="Hao S.J."/>
            <person name="Liu W.Q."/>
            <person name="Lv M.Q."/>
            <person name="Zhang H.B."/>
            <person name="Liu Y."/>
            <person name="Hu-Tang G.R."/>
            <person name="Wang J.P."/>
            <person name="Wang J.H."/>
            <person name="Sun Y.H."/>
            <person name="Ni S.B."/>
            <person name="Chen W.B."/>
            <person name="Zhang X.C."/>
            <person name="Jiao Y.N."/>
            <person name="Eichler E.E."/>
            <person name="Li G.H."/>
            <person name="Liu X."/>
            <person name="Gao L.Z."/>
        </authorList>
    </citation>
    <scope>NUCLEOTIDE SEQUENCE [LARGE SCALE GENOMIC DNA]</scope>
    <source>
        <strain evidence="4">cv. GT1</strain>
        <tissue evidence="3">Leaf</tissue>
    </source>
</reference>
<dbReference type="PANTHER" id="PTHR33734:SF11">
    <property type="entry name" value="LYSM DOMAIN-CONTAINING GPI-ANCHORED PROTEIN 2"/>
    <property type="match status" value="1"/>
</dbReference>
<dbReference type="PANTHER" id="PTHR33734">
    <property type="entry name" value="LYSM DOMAIN-CONTAINING GPI-ANCHORED PROTEIN 2"/>
    <property type="match status" value="1"/>
</dbReference>
<dbReference type="SMART" id="SM00257">
    <property type="entry name" value="LysM"/>
    <property type="match status" value="2"/>
</dbReference>
<dbReference type="SUPFAM" id="SSF54106">
    <property type="entry name" value="LysM domain"/>
    <property type="match status" value="2"/>
</dbReference>
<proteinExistence type="predicted"/>
<evidence type="ECO:0000313" key="4">
    <source>
        <dbReference type="Proteomes" id="UP000467840"/>
    </source>
</evidence>
<feature type="domain" description="LysM" evidence="2">
    <location>
        <begin position="171"/>
        <end position="215"/>
    </location>
</feature>
<dbReference type="Gene3D" id="3.10.350.10">
    <property type="entry name" value="LysM domain"/>
    <property type="match status" value="2"/>
</dbReference>
<evidence type="ECO:0000256" key="1">
    <source>
        <dbReference type="SAM" id="SignalP"/>
    </source>
</evidence>
<keyword evidence="4" id="KW-1185">Reference proteome</keyword>
<accession>A0A6A6LPE5</accession>
<name>A0A6A6LPE5_HEVBR</name>
<protein>
    <recommendedName>
        <fullName evidence="2">LysM domain-containing protein</fullName>
    </recommendedName>
</protein>
<keyword evidence="1" id="KW-0732">Signal</keyword>
<organism evidence="3 4">
    <name type="scientific">Hevea brasiliensis</name>
    <name type="common">Para rubber tree</name>
    <name type="synonym">Siphonia brasiliensis</name>
    <dbReference type="NCBI Taxonomy" id="3981"/>
    <lineage>
        <taxon>Eukaryota</taxon>
        <taxon>Viridiplantae</taxon>
        <taxon>Streptophyta</taxon>
        <taxon>Embryophyta</taxon>
        <taxon>Tracheophyta</taxon>
        <taxon>Spermatophyta</taxon>
        <taxon>Magnoliopsida</taxon>
        <taxon>eudicotyledons</taxon>
        <taxon>Gunneridae</taxon>
        <taxon>Pentapetalae</taxon>
        <taxon>rosids</taxon>
        <taxon>fabids</taxon>
        <taxon>Malpighiales</taxon>
        <taxon>Euphorbiaceae</taxon>
        <taxon>Crotonoideae</taxon>
        <taxon>Micrandreae</taxon>
        <taxon>Hevea</taxon>
    </lineage>
</organism>
<dbReference type="AlphaFoldDB" id="A0A6A6LPE5"/>
<dbReference type="PROSITE" id="PS51782">
    <property type="entry name" value="LYSM"/>
    <property type="match status" value="2"/>
</dbReference>
<dbReference type="Pfam" id="PF01476">
    <property type="entry name" value="LysM"/>
    <property type="match status" value="2"/>
</dbReference>
<dbReference type="CDD" id="cd00118">
    <property type="entry name" value="LysM"/>
    <property type="match status" value="2"/>
</dbReference>
<dbReference type="InterPro" id="IPR018392">
    <property type="entry name" value="LysM"/>
</dbReference>
<evidence type="ECO:0000313" key="3">
    <source>
        <dbReference type="EMBL" id="KAF2302377.1"/>
    </source>
</evidence>
<gene>
    <name evidence="3" type="ORF">GH714_035231</name>
</gene>
<comment type="caution">
    <text evidence="3">The sequence shown here is derived from an EMBL/GenBank/DDBJ whole genome shotgun (WGS) entry which is preliminary data.</text>
</comment>
<dbReference type="EMBL" id="JAAGAX010000010">
    <property type="protein sequence ID" value="KAF2302377.1"/>
    <property type="molecule type" value="Genomic_DNA"/>
</dbReference>
<dbReference type="InterPro" id="IPR036779">
    <property type="entry name" value="LysM_dom_sf"/>
</dbReference>
<feature type="signal peptide" evidence="1">
    <location>
        <begin position="1"/>
        <end position="24"/>
    </location>
</feature>
<feature type="chain" id="PRO_5025435765" description="LysM domain-containing protein" evidence="1">
    <location>
        <begin position="25"/>
        <end position="360"/>
    </location>
</feature>
<sequence>MGFSHDIFVSLLFFYAFATKLSNAQVGFKCTQTRTTCTSLVGYKSPNKTTILHLQNFFKVHDLNSFLGANNLPPSTLSNYTINVEQVVKIPIPCICSNGSGISNHVPKYTVQKDDGLYYIANTVFAGLVTHPQIAEVNNIPDPDLIQVGEKLTIPLPCSCDDVEEQRVVHYAHVVESMSTMEGIAKQFGTKSDVLFKLNNIPNDSKLIAGNTIDVPLRACNSSVIASSLDYPLLVPNGTYVFTANSCMRCNCDSAKNWTLQCQPSQLRPANNTWLTCPSTTLCEGADNLSIGNTTIVGCNQTSCAYSGFNNQTILTTLATVNTCPAISPGPGNNTSKIGLSWKFLFISVHLIMLCLHLLW</sequence>
<dbReference type="SMR" id="A0A6A6LPE5"/>
<feature type="domain" description="LysM" evidence="2">
    <location>
        <begin position="107"/>
        <end position="154"/>
    </location>
</feature>
<evidence type="ECO:0000259" key="2">
    <source>
        <dbReference type="PROSITE" id="PS51782"/>
    </source>
</evidence>
<dbReference type="Proteomes" id="UP000467840">
    <property type="component" value="Chromosome 4"/>
</dbReference>